<feature type="transmembrane region" description="Helical" evidence="1">
    <location>
        <begin position="87"/>
        <end position="106"/>
    </location>
</feature>
<dbReference type="EMBL" id="QREG01000014">
    <property type="protein sequence ID" value="RED96573.1"/>
    <property type="molecule type" value="Genomic_DNA"/>
</dbReference>
<reference evidence="2 3" key="1">
    <citation type="submission" date="2018-07" db="EMBL/GenBank/DDBJ databases">
        <title>Genomic Encyclopedia of Type Strains, Phase IV (KMG-IV): sequencing the most valuable type-strain genomes for metagenomic binning, comparative biology and taxonomic classification.</title>
        <authorList>
            <person name="Goeker M."/>
        </authorList>
    </citation>
    <scope>NUCLEOTIDE SEQUENCE [LARGE SCALE GENOMIC DNA]</scope>
    <source>
        <strain evidence="2 3">DSM 4134</strain>
    </source>
</reference>
<proteinExistence type="predicted"/>
<organism evidence="2 3">
    <name type="scientific">Marinoscillum furvescens DSM 4134</name>
    <dbReference type="NCBI Taxonomy" id="1122208"/>
    <lineage>
        <taxon>Bacteria</taxon>
        <taxon>Pseudomonadati</taxon>
        <taxon>Bacteroidota</taxon>
        <taxon>Cytophagia</taxon>
        <taxon>Cytophagales</taxon>
        <taxon>Reichenbachiellaceae</taxon>
        <taxon>Marinoscillum</taxon>
    </lineage>
</organism>
<keyword evidence="1" id="KW-1133">Transmembrane helix</keyword>
<keyword evidence="3" id="KW-1185">Reference proteome</keyword>
<evidence type="ECO:0000313" key="2">
    <source>
        <dbReference type="EMBL" id="RED96573.1"/>
    </source>
</evidence>
<evidence type="ECO:0000313" key="3">
    <source>
        <dbReference type="Proteomes" id="UP000256779"/>
    </source>
</evidence>
<gene>
    <name evidence="2" type="ORF">C7460_11431</name>
</gene>
<evidence type="ECO:0000256" key="1">
    <source>
        <dbReference type="SAM" id="Phobius"/>
    </source>
</evidence>
<comment type="caution">
    <text evidence="2">The sequence shown here is derived from an EMBL/GenBank/DDBJ whole genome shotgun (WGS) entry which is preliminary data.</text>
</comment>
<accession>A0A3D9L0M4</accession>
<feature type="transmembrane region" description="Helical" evidence="1">
    <location>
        <begin position="118"/>
        <end position="138"/>
    </location>
</feature>
<sequence length="162" mass="17977">MNLRVLVVLFFALSSLGSFGQHTGFLYLEKSSRYKQLNPKWILQVSDEQYDYIAPVVVRADHLLVQGKQLDVENIVRISYLRPSNSVLAMKAIGLVVAGAGVAFGIQKMVKEDPEANYVGELSIAVVGLGLYSGAQAFGGNGKLENFTRDEFQFRLLDYQIN</sequence>
<dbReference type="Proteomes" id="UP000256779">
    <property type="component" value="Unassembled WGS sequence"/>
</dbReference>
<protein>
    <submittedName>
        <fullName evidence="2">Uncharacterized protein</fullName>
    </submittedName>
</protein>
<keyword evidence="1" id="KW-0812">Transmembrane</keyword>
<keyword evidence="1" id="KW-0472">Membrane</keyword>
<name>A0A3D9L0M4_MARFU</name>
<dbReference type="AlphaFoldDB" id="A0A3D9L0M4"/>